<evidence type="ECO:0000256" key="6">
    <source>
        <dbReference type="SAM" id="SignalP"/>
    </source>
</evidence>
<comment type="subcellular location">
    <subcellularLocation>
        <location evidence="1">Secreted</location>
    </subcellularLocation>
</comment>
<keyword evidence="8" id="KW-1185">Reference proteome</keyword>
<name>A0A3B4AGC6_9GOBI</name>
<dbReference type="STRING" id="409849.ENSPMGP00000016137"/>
<comment type="similarity">
    <text evidence="2">Belongs to the IL-17 family.</text>
</comment>
<accession>A0A3B4AGC6</accession>
<keyword evidence="4" id="KW-0964">Secreted</keyword>
<protein>
    <submittedName>
        <fullName evidence="7">Uncharacterized protein</fullName>
    </submittedName>
</protein>
<dbReference type="PRINTS" id="PR01932">
    <property type="entry name" value="INTRLEUKIN17"/>
</dbReference>
<dbReference type="Gene3D" id="2.10.90.10">
    <property type="entry name" value="Cystine-knot cytokines"/>
    <property type="match status" value="1"/>
</dbReference>
<dbReference type="SUPFAM" id="SSF57501">
    <property type="entry name" value="Cystine-knot cytokines"/>
    <property type="match status" value="1"/>
</dbReference>
<dbReference type="InterPro" id="IPR020440">
    <property type="entry name" value="IL-17_chr"/>
</dbReference>
<dbReference type="Proteomes" id="UP000261520">
    <property type="component" value="Unplaced"/>
</dbReference>
<dbReference type="InterPro" id="IPR010345">
    <property type="entry name" value="IL-17_fam"/>
</dbReference>
<evidence type="ECO:0000256" key="1">
    <source>
        <dbReference type="ARBA" id="ARBA00004613"/>
    </source>
</evidence>
<dbReference type="GO" id="GO:0005615">
    <property type="term" value="C:extracellular space"/>
    <property type="evidence" value="ECO:0007669"/>
    <property type="project" value="UniProtKB-KW"/>
</dbReference>
<evidence type="ECO:0000256" key="5">
    <source>
        <dbReference type="ARBA" id="ARBA00022729"/>
    </source>
</evidence>
<sequence length="155" mass="17356">LFTQTTFCPTFGAFFLMMMMALAGTEGARIPRASDHPKHKMDKGMVPLQLNPSTLPSVPPVRALHNSSISPWTYNTTHDPSLYPSYVSEARCLLKGCLDSEGREDLSLESKPILHEVMLLRRVRTPNTQGYHYKVEPRLLAVGCTCVQPVVQQQE</sequence>
<reference evidence="7" key="1">
    <citation type="submission" date="2025-08" db="UniProtKB">
        <authorList>
            <consortium name="Ensembl"/>
        </authorList>
    </citation>
    <scope>IDENTIFICATION</scope>
</reference>
<dbReference type="Ensembl" id="ENSPMGT00000017215.1">
    <property type="protein sequence ID" value="ENSPMGP00000016137.1"/>
    <property type="gene ID" value="ENSPMGG00000013244.1"/>
</dbReference>
<evidence type="ECO:0000256" key="2">
    <source>
        <dbReference type="ARBA" id="ARBA00007236"/>
    </source>
</evidence>
<feature type="chain" id="PRO_5017218201" evidence="6">
    <location>
        <begin position="28"/>
        <end position="155"/>
    </location>
</feature>
<dbReference type="InterPro" id="IPR029034">
    <property type="entry name" value="Cystine-knot_cytokine"/>
</dbReference>
<dbReference type="GO" id="GO:0006954">
    <property type="term" value="P:inflammatory response"/>
    <property type="evidence" value="ECO:0007669"/>
    <property type="project" value="InterPro"/>
</dbReference>
<evidence type="ECO:0000256" key="3">
    <source>
        <dbReference type="ARBA" id="ARBA00022514"/>
    </source>
</evidence>
<evidence type="ECO:0000313" key="7">
    <source>
        <dbReference type="Ensembl" id="ENSPMGP00000016137.1"/>
    </source>
</evidence>
<evidence type="ECO:0000256" key="4">
    <source>
        <dbReference type="ARBA" id="ARBA00022525"/>
    </source>
</evidence>
<dbReference type="GO" id="GO:0005125">
    <property type="term" value="F:cytokine activity"/>
    <property type="evidence" value="ECO:0007669"/>
    <property type="project" value="UniProtKB-KW"/>
</dbReference>
<proteinExistence type="inferred from homology"/>
<evidence type="ECO:0000313" key="8">
    <source>
        <dbReference type="Proteomes" id="UP000261520"/>
    </source>
</evidence>
<dbReference type="AlphaFoldDB" id="A0A3B4AGC6"/>
<keyword evidence="5 6" id="KW-0732">Signal</keyword>
<reference evidence="7" key="2">
    <citation type="submission" date="2025-09" db="UniProtKB">
        <authorList>
            <consortium name="Ensembl"/>
        </authorList>
    </citation>
    <scope>IDENTIFICATION</scope>
</reference>
<keyword evidence="3" id="KW-0202">Cytokine</keyword>
<dbReference type="Pfam" id="PF06083">
    <property type="entry name" value="IL17"/>
    <property type="match status" value="1"/>
</dbReference>
<feature type="signal peptide" evidence="6">
    <location>
        <begin position="1"/>
        <end position="27"/>
    </location>
</feature>
<organism evidence="7 8">
    <name type="scientific">Periophthalmus magnuspinnatus</name>
    <dbReference type="NCBI Taxonomy" id="409849"/>
    <lineage>
        <taxon>Eukaryota</taxon>
        <taxon>Metazoa</taxon>
        <taxon>Chordata</taxon>
        <taxon>Craniata</taxon>
        <taxon>Vertebrata</taxon>
        <taxon>Euteleostomi</taxon>
        <taxon>Actinopterygii</taxon>
        <taxon>Neopterygii</taxon>
        <taxon>Teleostei</taxon>
        <taxon>Neoteleostei</taxon>
        <taxon>Acanthomorphata</taxon>
        <taxon>Gobiaria</taxon>
        <taxon>Gobiiformes</taxon>
        <taxon>Gobioidei</taxon>
        <taxon>Gobiidae</taxon>
        <taxon>Oxudercinae</taxon>
        <taxon>Periophthalmus</taxon>
    </lineage>
</organism>